<keyword evidence="10" id="KW-0050">Antiport</keyword>
<dbReference type="InterPro" id="IPR004705">
    <property type="entry name" value="Cation/H_exchanger_CPA1_bac"/>
</dbReference>
<feature type="transmembrane region" description="Helical" evidence="10">
    <location>
        <begin position="379"/>
        <end position="403"/>
    </location>
</feature>
<evidence type="ECO:0000259" key="11">
    <source>
        <dbReference type="Pfam" id="PF00999"/>
    </source>
</evidence>
<feature type="domain" description="Cation/H+ exchanger transmembrane" evidence="11">
    <location>
        <begin position="11"/>
        <end position="405"/>
    </location>
</feature>
<feature type="transmembrane region" description="Helical" evidence="10">
    <location>
        <begin position="183"/>
        <end position="205"/>
    </location>
</feature>
<dbReference type="EMBL" id="RBKU01000001">
    <property type="protein sequence ID" value="RKR80341.1"/>
    <property type="molecule type" value="Genomic_DNA"/>
</dbReference>
<evidence type="ECO:0000256" key="7">
    <source>
        <dbReference type="ARBA" id="ARBA00023065"/>
    </source>
</evidence>
<accession>A0A495IVK6</accession>
<dbReference type="PANTHER" id="PTHR10110">
    <property type="entry name" value="SODIUM/HYDROGEN EXCHANGER"/>
    <property type="match status" value="1"/>
</dbReference>
<feature type="transmembrane region" description="Helical" evidence="10">
    <location>
        <begin position="113"/>
        <end position="138"/>
    </location>
</feature>
<keyword evidence="4 10" id="KW-0812">Transmembrane</keyword>
<evidence type="ECO:0000256" key="10">
    <source>
        <dbReference type="RuleBase" id="RU366002"/>
    </source>
</evidence>
<evidence type="ECO:0000256" key="3">
    <source>
        <dbReference type="ARBA" id="ARBA00022475"/>
    </source>
</evidence>
<evidence type="ECO:0000256" key="5">
    <source>
        <dbReference type="ARBA" id="ARBA00022989"/>
    </source>
</evidence>
<dbReference type="GO" id="GO:0015385">
    <property type="term" value="F:sodium:proton antiporter activity"/>
    <property type="evidence" value="ECO:0007669"/>
    <property type="project" value="InterPro"/>
</dbReference>
<dbReference type="Pfam" id="PF00999">
    <property type="entry name" value="Na_H_Exchanger"/>
    <property type="match status" value="1"/>
</dbReference>
<dbReference type="GO" id="GO:0051453">
    <property type="term" value="P:regulation of intracellular pH"/>
    <property type="evidence" value="ECO:0007669"/>
    <property type="project" value="TreeGrafter"/>
</dbReference>
<organism evidence="12 13">
    <name type="scientific">Mucilaginibacter gracilis</name>
    <dbReference type="NCBI Taxonomy" id="423350"/>
    <lineage>
        <taxon>Bacteria</taxon>
        <taxon>Pseudomonadati</taxon>
        <taxon>Bacteroidota</taxon>
        <taxon>Sphingobacteriia</taxon>
        <taxon>Sphingobacteriales</taxon>
        <taxon>Sphingobacteriaceae</taxon>
        <taxon>Mucilaginibacter</taxon>
    </lineage>
</organism>
<protein>
    <submittedName>
        <fullName evidence="12">CPA1 family monovalent cation:H+ antiporter</fullName>
    </submittedName>
</protein>
<keyword evidence="8 10" id="KW-0472">Membrane</keyword>
<dbReference type="Gene3D" id="6.10.140.1330">
    <property type="match status" value="1"/>
</dbReference>
<name>A0A495IVK6_9SPHI</name>
<evidence type="ECO:0000256" key="6">
    <source>
        <dbReference type="ARBA" id="ARBA00023053"/>
    </source>
</evidence>
<dbReference type="Proteomes" id="UP000268007">
    <property type="component" value="Unassembled WGS sequence"/>
</dbReference>
<evidence type="ECO:0000313" key="12">
    <source>
        <dbReference type="EMBL" id="RKR80341.1"/>
    </source>
</evidence>
<keyword evidence="5 10" id="KW-1133">Transmembrane helix</keyword>
<evidence type="ECO:0000256" key="2">
    <source>
        <dbReference type="ARBA" id="ARBA00022448"/>
    </source>
</evidence>
<dbReference type="InterPro" id="IPR006153">
    <property type="entry name" value="Cation/H_exchanger_TM"/>
</dbReference>
<comment type="subcellular location">
    <subcellularLocation>
        <location evidence="1 10">Cell membrane</location>
        <topology evidence="1 10">Multi-pass membrane protein</topology>
    </subcellularLocation>
</comment>
<evidence type="ECO:0000256" key="1">
    <source>
        <dbReference type="ARBA" id="ARBA00004651"/>
    </source>
</evidence>
<feature type="transmembrane region" description="Helical" evidence="10">
    <location>
        <begin position="265"/>
        <end position="283"/>
    </location>
</feature>
<keyword evidence="6 10" id="KW-0915">Sodium</keyword>
<keyword evidence="2 10" id="KW-0813">Transport</keyword>
<keyword evidence="7 10" id="KW-0406">Ion transport</keyword>
<feature type="transmembrane region" description="Helical" evidence="10">
    <location>
        <begin position="303"/>
        <end position="324"/>
    </location>
</feature>
<feature type="transmembrane region" description="Helical" evidence="10">
    <location>
        <begin position="29"/>
        <end position="49"/>
    </location>
</feature>
<sequence>MIDLSPFIFMVAMLIGLSLLAGKIRNIPYPILLVLAGVLVGFIPGLPVVRLDPAVVLLIFMPPLLFRSSWNTSWLDFKSAIRPISRLAIGLVICTTMTIAVVAHYLIPGFGWGAAFILGAVVSPPDAVSAVSLIRGLGLDKRIVTIIEGESLVNDASALVIYRSAVAAVVSGSFIFWKAGLQFLAVTVGGIVVGGLLGYGCCLILKKARSNPMAQNCLALLTPFICYLVAERFNMSGVLAVVVSGLVISWQSPRVFSYQGRTQSNVVWNMITFLLNGVIFLLIGLELSDVITNLQGFKLSSLLFHGLVISMAAIGIRFLFIMPASIFPRLRGKKQEQVFTWKNTLVLSWTGMRGVVSIATALALPLVTTSGTAFPHRNVILVLTFIIMVITLVGQGLTLPLLIKWLNFIPTNDQEDEELELRLLVIDQDIAFINSRISGIETDVQIVDQVRRLYELRFNWLKGNYLKENKALEAAISTGTVLERVIKAQLSVIEFNRELLVKFYRDGEYNADVIRKLEREMDLDESRLRSQLE</sequence>
<evidence type="ECO:0000256" key="9">
    <source>
        <dbReference type="ARBA" id="ARBA00023201"/>
    </source>
</evidence>
<dbReference type="InterPro" id="IPR018422">
    <property type="entry name" value="Cation/H_exchanger_CPA1"/>
</dbReference>
<feature type="transmembrane region" description="Helical" evidence="10">
    <location>
        <begin position="87"/>
        <end position="107"/>
    </location>
</feature>
<dbReference type="AlphaFoldDB" id="A0A495IVK6"/>
<dbReference type="GO" id="GO:0005886">
    <property type="term" value="C:plasma membrane"/>
    <property type="evidence" value="ECO:0007669"/>
    <property type="project" value="UniProtKB-SubCell"/>
</dbReference>
<evidence type="ECO:0000256" key="8">
    <source>
        <dbReference type="ARBA" id="ARBA00023136"/>
    </source>
</evidence>
<comment type="caution">
    <text evidence="12">The sequence shown here is derived from an EMBL/GenBank/DDBJ whole genome shotgun (WGS) entry which is preliminary data.</text>
</comment>
<evidence type="ECO:0000256" key="4">
    <source>
        <dbReference type="ARBA" id="ARBA00022692"/>
    </source>
</evidence>
<proteinExistence type="inferred from homology"/>
<keyword evidence="3 10" id="KW-1003">Cell membrane</keyword>
<gene>
    <name evidence="12" type="ORF">BDD43_0438</name>
</gene>
<feature type="transmembrane region" description="Helical" evidence="10">
    <location>
        <begin position="345"/>
        <end position="367"/>
    </location>
</feature>
<comment type="function">
    <text evidence="10">Na(+)/H(+) antiporter that extrudes sodium in exchange for external protons.</text>
</comment>
<comment type="similarity">
    <text evidence="10">Belongs to the monovalent cation:proton antiporter 1 (CPA1) transporter (TC 2.A.36) family.</text>
</comment>
<feature type="transmembrane region" description="Helical" evidence="10">
    <location>
        <begin position="6"/>
        <end position="22"/>
    </location>
</feature>
<dbReference type="RefSeq" id="WP_121196091.1">
    <property type="nucleotide sequence ID" value="NZ_RBKU01000001.1"/>
</dbReference>
<dbReference type="OrthoDB" id="9809206at2"/>
<dbReference type="NCBIfam" id="TIGR00831">
    <property type="entry name" value="a_cpa1"/>
    <property type="match status" value="1"/>
</dbReference>
<feature type="transmembrane region" description="Helical" evidence="10">
    <location>
        <begin position="159"/>
        <end position="177"/>
    </location>
</feature>
<keyword evidence="9 10" id="KW-0739">Sodium transport</keyword>
<evidence type="ECO:0000313" key="13">
    <source>
        <dbReference type="Proteomes" id="UP000268007"/>
    </source>
</evidence>
<keyword evidence="13" id="KW-1185">Reference proteome</keyword>
<dbReference type="GO" id="GO:0015386">
    <property type="term" value="F:potassium:proton antiporter activity"/>
    <property type="evidence" value="ECO:0007669"/>
    <property type="project" value="TreeGrafter"/>
</dbReference>
<reference evidence="12 13" key="1">
    <citation type="submission" date="2018-10" db="EMBL/GenBank/DDBJ databases">
        <title>Genomic Encyclopedia of Archaeal and Bacterial Type Strains, Phase II (KMG-II): from individual species to whole genera.</title>
        <authorList>
            <person name="Goeker M."/>
        </authorList>
    </citation>
    <scope>NUCLEOTIDE SEQUENCE [LARGE SCALE GENOMIC DNA]</scope>
    <source>
        <strain evidence="12 13">DSM 18602</strain>
    </source>
</reference>
<dbReference type="GO" id="GO:0098719">
    <property type="term" value="P:sodium ion import across plasma membrane"/>
    <property type="evidence" value="ECO:0007669"/>
    <property type="project" value="TreeGrafter"/>
</dbReference>
<feature type="transmembrane region" description="Helical" evidence="10">
    <location>
        <begin position="55"/>
        <end position="75"/>
    </location>
</feature>
<dbReference type="PANTHER" id="PTHR10110:SF86">
    <property type="entry name" value="SODIUM_HYDROGEN EXCHANGER 7"/>
    <property type="match status" value="1"/>
</dbReference>